<dbReference type="eggNOG" id="COG4154">
    <property type="taxonomic scope" value="Bacteria"/>
</dbReference>
<dbReference type="InterPro" id="IPR007721">
    <property type="entry name" value="RbsD_FucU"/>
</dbReference>
<evidence type="ECO:0000256" key="2">
    <source>
        <dbReference type="ARBA" id="ARBA00023235"/>
    </source>
</evidence>
<dbReference type="GO" id="GO:0042806">
    <property type="term" value="F:fucose binding"/>
    <property type="evidence" value="ECO:0007669"/>
    <property type="project" value="TreeGrafter"/>
</dbReference>
<dbReference type="RefSeq" id="WP_023402897.1">
    <property type="nucleotide sequence ID" value="NZ_BAUJ01000005.1"/>
</dbReference>
<evidence type="ECO:0000256" key="1">
    <source>
        <dbReference type="ARBA" id="ARBA00000223"/>
    </source>
</evidence>
<dbReference type="PANTHER" id="PTHR31690">
    <property type="entry name" value="FUCOSE MUTAROTASE"/>
    <property type="match status" value="1"/>
</dbReference>
<sequence>MIKSSIIHPELLSILAKCGHKTQILIADSNYSFVINSNPRSEIIYLNFAPDMLNATDVLNGVIQLINVESTSMMAWPDDFDNTIHSEYVRILPQGTEMKFQEREDFYSTAKSPNTLLVIATGETRRFANLMLTVGAVK</sequence>
<accession>V5FF53</accession>
<dbReference type="GO" id="GO:0062193">
    <property type="term" value="F:D-ribose pyranase activity"/>
    <property type="evidence" value="ECO:0007669"/>
    <property type="project" value="UniProtKB-EC"/>
</dbReference>
<reference evidence="4 5" key="1">
    <citation type="submission" date="2013-10" db="EMBL/GenBank/DDBJ databases">
        <authorList>
            <person name="Ichikawa N."/>
            <person name="Kimura A."/>
            <person name="Ohji S."/>
            <person name="Hosoyama A."/>
            <person name="Fujita N."/>
        </authorList>
    </citation>
    <scope>NUCLEOTIDE SEQUENCE [LARGE SCALE GENOMIC DNA]</scope>
    <source>
        <strain evidence="4 5">NBRC 102217</strain>
    </source>
</reference>
<dbReference type="InterPro" id="IPR023750">
    <property type="entry name" value="RbsD-like_sf"/>
</dbReference>
<dbReference type="Gene3D" id="3.40.1650.10">
    <property type="entry name" value="RbsD-like domain"/>
    <property type="match status" value="1"/>
</dbReference>
<dbReference type="Pfam" id="PF05025">
    <property type="entry name" value="RbsD_FucU"/>
    <property type="match status" value="1"/>
</dbReference>
<proteinExistence type="predicted"/>
<dbReference type="GO" id="GO:0036373">
    <property type="term" value="F:L-fucose mutarotase activity"/>
    <property type="evidence" value="ECO:0007669"/>
    <property type="project" value="UniProtKB-EC"/>
</dbReference>
<evidence type="ECO:0000313" key="5">
    <source>
        <dbReference type="Proteomes" id="UP000017800"/>
    </source>
</evidence>
<dbReference type="AlphaFoldDB" id="V5FF53"/>
<dbReference type="InterPro" id="IPR050443">
    <property type="entry name" value="RbsD/FucU_mutarotase"/>
</dbReference>
<dbReference type="Proteomes" id="UP000017800">
    <property type="component" value="Unassembled WGS sequence"/>
</dbReference>
<dbReference type="SUPFAM" id="SSF102546">
    <property type="entry name" value="RbsD-like"/>
    <property type="match status" value="1"/>
</dbReference>
<comment type="catalytic activity">
    <reaction evidence="1">
        <text>beta-D-ribopyranose = beta-D-ribofuranose</text>
        <dbReference type="Rhea" id="RHEA:25432"/>
        <dbReference type="ChEBI" id="CHEBI:27476"/>
        <dbReference type="ChEBI" id="CHEBI:47002"/>
        <dbReference type="EC" id="5.4.99.62"/>
    </reaction>
</comment>
<comment type="catalytic activity">
    <reaction evidence="3">
        <text>alpha-L-fucose = beta-L-fucose</text>
        <dbReference type="Rhea" id="RHEA:25580"/>
        <dbReference type="ChEBI" id="CHEBI:42548"/>
        <dbReference type="ChEBI" id="CHEBI:42589"/>
        <dbReference type="EC" id="5.1.3.29"/>
    </reaction>
</comment>
<keyword evidence="2" id="KW-0413">Isomerase</keyword>
<organism evidence="4 5">
    <name type="scientific">Vibrio halioticoli NBRC 102217</name>
    <dbReference type="NCBI Taxonomy" id="1219072"/>
    <lineage>
        <taxon>Bacteria</taxon>
        <taxon>Pseudomonadati</taxon>
        <taxon>Pseudomonadota</taxon>
        <taxon>Gammaproteobacteria</taxon>
        <taxon>Vibrionales</taxon>
        <taxon>Vibrionaceae</taxon>
        <taxon>Vibrio</taxon>
    </lineage>
</organism>
<comment type="caution">
    <text evidence="4">The sequence shown here is derived from an EMBL/GenBank/DDBJ whole genome shotgun (WGS) entry which is preliminary data.</text>
</comment>
<name>V5FF53_9VIBR</name>
<reference evidence="4 5" key="2">
    <citation type="submission" date="2013-11" db="EMBL/GenBank/DDBJ databases">
        <title>Whole genome shotgun sequence of Vibrio halioticoli NBRC 102217.</title>
        <authorList>
            <person name="Isaki S."/>
            <person name="Kimura A."/>
            <person name="Ohji S."/>
            <person name="Hosoyama A."/>
            <person name="Fujita N."/>
            <person name="Hashimoto M."/>
            <person name="Hosoyama Y."/>
            <person name="Yamazoe A."/>
        </authorList>
    </citation>
    <scope>NUCLEOTIDE SEQUENCE [LARGE SCALE GENOMIC DNA]</scope>
    <source>
        <strain evidence="4 5">NBRC 102217</strain>
    </source>
</reference>
<keyword evidence="5" id="KW-1185">Reference proteome</keyword>
<protein>
    <submittedName>
        <fullName evidence="4">Uncharacterized protein</fullName>
    </submittedName>
</protein>
<gene>
    <name evidence="4" type="ORF">VHA01S_005_01140</name>
</gene>
<dbReference type="GO" id="GO:0006004">
    <property type="term" value="P:fucose metabolic process"/>
    <property type="evidence" value="ECO:0007669"/>
    <property type="project" value="TreeGrafter"/>
</dbReference>
<evidence type="ECO:0000313" key="4">
    <source>
        <dbReference type="EMBL" id="GAD88511.1"/>
    </source>
</evidence>
<dbReference type="OrthoDB" id="9805009at2"/>
<evidence type="ECO:0000256" key="3">
    <source>
        <dbReference type="ARBA" id="ARBA00036324"/>
    </source>
</evidence>
<dbReference type="EMBL" id="BAUJ01000005">
    <property type="protein sequence ID" value="GAD88511.1"/>
    <property type="molecule type" value="Genomic_DNA"/>
</dbReference>
<dbReference type="PANTHER" id="PTHR31690:SF4">
    <property type="entry name" value="FUCOSE MUTAROTASE"/>
    <property type="match status" value="1"/>
</dbReference>